<gene>
    <name evidence="1" type="ORF">CEP54_001866</name>
</gene>
<accession>A0A428QYV4</accession>
<organism evidence="1 2">
    <name type="scientific">Fusarium duplospermum</name>
    <dbReference type="NCBI Taxonomy" id="1325734"/>
    <lineage>
        <taxon>Eukaryota</taxon>
        <taxon>Fungi</taxon>
        <taxon>Dikarya</taxon>
        <taxon>Ascomycota</taxon>
        <taxon>Pezizomycotina</taxon>
        <taxon>Sordariomycetes</taxon>
        <taxon>Hypocreomycetidae</taxon>
        <taxon>Hypocreales</taxon>
        <taxon>Nectriaceae</taxon>
        <taxon>Fusarium</taxon>
        <taxon>Fusarium solani species complex</taxon>
    </lineage>
</organism>
<protein>
    <submittedName>
        <fullName evidence="1">Uncharacterized protein</fullName>
    </submittedName>
</protein>
<name>A0A428QYV4_9HYPO</name>
<dbReference type="EMBL" id="NKCI01000010">
    <property type="protein sequence ID" value="RSL70331.1"/>
    <property type="molecule type" value="Genomic_DNA"/>
</dbReference>
<dbReference type="PANTHER" id="PTHR38797">
    <property type="entry name" value="NUCLEAR PORE COMPLEX PROTEIN NUP85-RELATED"/>
    <property type="match status" value="1"/>
</dbReference>
<dbReference type="Pfam" id="PF12311">
    <property type="entry name" value="DUF3632"/>
    <property type="match status" value="1"/>
</dbReference>
<dbReference type="InterPro" id="IPR022085">
    <property type="entry name" value="OpdG"/>
</dbReference>
<dbReference type="PANTHER" id="PTHR38797:SF4">
    <property type="entry name" value="NUCLEAR PORE COMPLEX PROTEIN NUP85"/>
    <property type="match status" value="1"/>
</dbReference>
<reference evidence="1 2" key="1">
    <citation type="submission" date="2017-06" db="EMBL/GenBank/DDBJ databases">
        <title>Comparative genomic analysis of Ambrosia Fusariam Clade fungi.</title>
        <authorList>
            <person name="Stajich J.E."/>
            <person name="Carrillo J."/>
            <person name="Kijimoto T."/>
            <person name="Eskalen A."/>
            <person name="O'Donnell K."/>
            <person name="Kasson M."/>
        </authorList>
    </citation>
    <scope>NUCLEOTIDE SEQUENCE [LARGE SCALE GENOMIC DNA]</scope>
    <source>
        <strain evidence="1 2">NRRL62584</strain>
    </source>
</reference>
<dbReference type="InterPro" id="IPR053204">
    <property type="entry name" value="Oxopyrrolidines_Biosynth-assoc"/>
</dbReference>
<dbReference type="STRING" id="1325734.A0A428QYV4"/>
<evidence type="ECO:0000313" key="1">
    <source>
        <dbReference type="EMBL" id="RSL70331.1"/>
    </source>
</evidence>
<dbReference type="AlphaFoldDB" id="A0A428QYV4"/>
<dbReference type="Proteomes" id="UP000288168">
    <property type="component" value="Unassembled WGS sequence"/>
</dbReference>
<keyword evidence="2" id="KW-1185">Reference proteome</keyword>
<comment type="caution">
    <text evidence="1">The sequence shown here is derived from an EMBL/GenBank/DDBJ whole genome shotgun (WGS) entry which is preliminary data.</text>
</comment>
<proteinExistence type="predicted"/>
<dbReference type="OrthoDB" id="3350591at2759"/>
<evidence type="ECO:0000313" key="2">
    <source>
        <dbReference type="Proteomes" id="UP000288168"/>
    </source>
</evidence>
<sequence>MSTPQLTVEELLRLREEEIIRFLDVGPSAEFEAGVIATNINELLRELREREGENEDKIKEFLWRLWNLIISIASRIQPDDLRFDMFVLILKRLQHIRSGLILPSLAMAEVWEDMPLLRECMREVSDSSFMTAPSSSPAKWISLQSLFARLYGKGIAERTDLAIWVLREALEETLPPPGPAHDAMLEGSETRTLRVGKLAVGMEPGVTEERWTLWRQRLGLLAKELDQRMKRKVEYAVRSMILLEEDQARKKAQQLKQIRQRFTDDWLAGDN</sequence>